<name>D6U255_KTERA</name>
<dbReference type="RefSeq" id="WP_007921067.1">
    <property type="nucleotide sequence ID" value="NZ_ADVG01000004.1"/>
</dbReference>
<protein>
    <submittedName>
        <fullName evidence="1">Uncharacterized protein</fullName>
    </submittedName>
</protein>
<dbReference type="EMBL" id="ADVG01000004">
    <property type="protein sequence ID" value="EFH82723.1"/>
    <property type="molecule type" value="Genomic_DNA"/>
</dbReference>
<accession>D6U255</accession>
<sequence length="74" mass="8744">MQEDDILKVSEAGAVRLIQEMNFAQSKLSFRSNPKILRQELQRLIDVLKMILEDHNGYTIRLVQDKRAPWGVYW</sequence>
<proteinExistence type="predicted"/>
<comment type="caution">
    <text evidence="1">The sequence shown here is derived from an EMBL/GenBank/DDBJ whole genome shotgun (WGS) entry which is preliminary data.</text>
</comment>
<gene>
    <name evidence="1" type="ORF">Krac_3566</name>
</gene>
<dbReference type="InParanoid" id="D6U255"/>
<dbReference type="AlphaFoldDB" id="D6U255"/>
<evidence type="ECO:0000313" key="1">
    <source>
        <dbReference type="EMBL" id="EFH82723.1"/>
    </source>
</evidence>
<keyword evidence="2" id="KW-1185">Reference proteome</keyword>
<organism evidence="1 2">
    <name type="scientific">Ktedonobacter racemifer DSM 44963</name>
    <dbReference type="NCBI Taxonomy" id="485913"/>
    <lineage>
        <taxon>Bacteria</taxon>
        <taxon>Bacillati</taxon>
        <taxon>Chloroflexota</taxon>
        <taxon>Ktedonobacteria</taxon>
        <taxon>Ktedonobacterales</taxon>
        <taxon>Ktedonobacteraceae</taxon>
        <taxon>Ktedonobacter</taxon>
    </lineage>
</organism>
<dbReference type="Proteomes" id="UP000004508">
    <property type="component" value="Unassembled WGS sequence"/>
</dbReference>
<reference evidence="1 2" key="1">
    <citation type="journal article" date="2011" name="Stand. Genomic Sci.">
        <title>Non-contiguous finished genome sequence and contextual data of the filamentous soil bacterium Ktedonobacter racemifer type strain (SOSP1-21).</title>
        <authorList>
            <person name="Chang Y.J."/>
            <person name="Land M."/>
            <person name="Hauser L."/>
            <person name="Chertkov O."/>
            <person name="Del Rio T.G."/>
            <person name="Nolan M."/>
            <person name="Copeland A."/>
            <person name="Tice H."/>
            <person name="Cheng J.F."/>
            <person name="Lucas S."/>
            <person name="Han C."/>
            <person name="Goodwin L."/>
            <person name="Pitluck S."/>
            <person name="Ivanova N."/>
            <person name="Ovchinikova G."/>
            <person name="Pati A."/>
            <person name="Chen A."/>
            <person name="Palaniappan K."/>
            <person name="Mavromatis K."/>
            <person name="Liolios K."/>
            <person name="Brettin T."/>
            <person name="Fiebig A."/>
            <person name="Rohde M."/>
            <person name="Abt B."/>
            <person name="Goker M."/>
            <person name="Detter J.C."/>
            <person name="Woyke T."/>
            <person name="Bristow J."/>
            <person name="Eisen J.A."/>
            <person name="Markowitz V."/>
            <person name="Hugenholtz P."/>
            <person name="Kyrpides N.C."/>
            <person name="Klenk H.P."/>
            <person name="Lapidus A."/>
        </authorList>
    </citation>
    <scope>NUCLEOTIDE SEQUENCE [LARGE SCALE GENOMIC DNA]</scope>
    <source>
        <strain evidence="2">DSM 44963</strain>
    </source>
</reference>
<evidence type="ECO:0000313" key="2">
    <source>
        <dbReference type="Proteomes" id="UP000004508"/>
    </source>
</evidence>